<keyword evidence="2" id="KW-1185">Reference proteome</keyword>
<dbReference type="HOGENOM" id="CLU_016839_0_0_10"/>
<dbReference type="EMBL" id="CP002046">
    <property type="protein sequence ID" value="EAP88196.1"/>
    <property type="molecule type" value="Genomic_DNA"/>
</dbReference>
<dbReference type="SUPFAM" id="SSF50998">
    <property type="entry name" value="Quinoprotein alcohol dehydrogenase-like"/>
    <property type="match status" value="1"/>
</dbReference>
<dbReference type="KEGG" id="cat:CA2559_05535"/>
<reference evidence="1 2" key="1">
    <citation type="journal article" date="2010" name="J. Bacteriol.">
        <title>The complete genome sequence of Croceibacter atlanticus HTCC2559T.</title>
        <authorList>
            <person name="Oh H.M."/>
            <person name="Kang I."/>
            <person name="Ferriera S."/>
            <person name="Giovannoni S.J."/>
            <person name="Cho J.C."/>
        </authorList>
    </citation>
    <scope>NUCLEOTIDE SEQUENCE [LARGE SCALE GENOMIC DNA]</scope>
    <source>
        <strain evidence="2">ATCC BAA-628 / HTCC2559 / KCTC 12090</strain>
    </source>
</reference>
<organism evidence="1 2">
    <name type="scientific">Croceibacter atlanticus (strain ATCC BAA-628 / JCM 21780 / CIP 108009 / IAM 15332 / KCTC 12090 / HTCC2559)</name>
    <dbReference type="NCBI Taxonomy" id="216432"/>
    <lineage>
        <taxon>Bacteria</taxon>
        <taxon>Pseudomonadati</taxon>
        <taxon>Bacteroidota</taxon>
        <taxon>Flavobacteriia</taxon>
        <taxon>Flavobacteriales</taxon>
        <taxon>Flavobacteriaceae</taxon>
        <taxon>Croceibacter</taxon>
    </lineage>
</organism>
<dbReference type="AlphaFoldDB" id="A3U7H9"/>
<dbReference type="Proteomes" id="UP000002297">
    <property type="component" value="Chromosome"/>
</dbReference>
<evidence type="ECO:0000313" key="2">
    <source>
        <dbReference type="Proteomes" id="UP000002297"/>
    </source>
</evidence>
<dbReference type="InterPro" id="IPR011047">
    <property type="entry name" value="Quinoprotein_ADH-like_sf"/>
</dbReference>
<evidence type="ECO:0000313" key="1">
    <source>
        <dbReference type="EMBL" id="EAP88196.1"/>
    </source>
</evidence>
<name>A3U7H9_CROAH</name>
<gene>
    <name evidence="1" type="ordered locus">CA2559_05535</name>
</gene>
<dbReference type="RefSeq" id="WP_013186871.1">
    <property type="nucleotide sequence ID" value="NC_014230.1"/>
</dbReference>
<proteinExistence type="predicted"/>
<dbReference type="OrthoDB" id="1093345at2"/>
<dbReference type="eggNOG" id="COG1520">
    <property type="taxonomic scope" value="Bacteria"/>
</dbReference>
<sequence>MKKYLFLLIGITILGCTKKTSQSETLAHYAPKDAAIVFSIKSLDIFTSNLQNNEFIYDNSDFHLNQDTKEVLQNLKYIKTPNSALLSFSKIGQNEFGFTFITKDSPNLIQTDSIANKTIESQDYSNKTIKKLTLENSVSYATTLDSIFIASNSKLLIENAIRNYSNNIKNQDLKELIDTSGDGTSVFINTTYFNTAFNDYFSNTKNLPIEKFTTNLSLDLEISQKTLQLNGVAITNDSIPKILDIFKGVEPQETHIAKITPLSATGFYSFTYNSFEILRENLKTYHAKDRALNPVSNEAFFNSLNEVGVIYNNDQSIVIVHSLDPDVTEQALISQQDEEKSYRDVTIFKLSSSNIFTEAFNPLITIKELNYYTRIKDYYLFAKDTEALENIIANYQNKSILGEQDYYIDVSKSLSDESSILMVTNTDELKNKLPNIVDSKFKSSAEKVKFKDHKLAALQFIYERNFAHVHAIIEKAGAKSSSNGISQVATVKLDASLQNTPKLFKNHTNKTRDIVVQDVSNTLYLISNKGKIKWKKNLGAAILGDITEVDLYRNGKYQLAFTTQDKLYVLDRNGKEVESFPIEFKDPITQPLAVFDYDRNRKYRFLVTQGNSVLMYNKDAKRVTGFKFDKADKTIVTQPKHIRIGSRDYILVMSNSGKLNILSRTGTERVSIKTNLDISDNNWYKYENTFANTNENGELMQISEKGKLNITKLGLPQDHYIESTNKTFVSLAENKLTIKGKTIELDFGLYTRPQIFYINNKIYVSVTDTQSHKVYLFDSNGILRPNFPVYGNSQIDFENMDSDNNLEFVVKGEEDSVLIYKVN</sequence>
<dbReference type="GeneID" id="89452893"/>
<protein>
    <submittedName>
        <fullName evidence="1">Ribonuclease HII</fullName>
    </submittedName>
</protein>
<accession>A3U7H9</accession>
<dbReference type="PROSITE" id="PS51257">
    <property type="entry name" value="PROKAR_LIPOPROTEIN"/>
    <property type="match status" value="1"/>
</dbReference>
<dbReference type="STRING" id="216432.CA2559_05535"/>
<dbReference type="Gene3D" id="2.130.10.10">
    <property type="entry name" value="YVTN repeat-like/Quinoprotein amine dehydrogenase"/>
    <property type="match status" value="1"/>
</dbReference>
<dbReference type="InterPro" id="IPR015943">
    <property type="entry name" value="WD40/YVTN_repeat-like_dom_sf"/>
</dbReference>